<dbReference type="InterPro" id="IPR001214">
    <property type="entry name" value="SET_dom"/>
</dbReference>
<dbReference type="GO" id="GO:0008276">
    <property type="term" value="F:protein methyltransferase activity"/>
    <property type="evidence" value="ECO:0007669"/>
    <property type="project" value="UniProtKB-ARBA"/>
</dbReference>
<dbReference type="PROSITE" id="PS50280">
    <property type="entry name" value="SET"/>
    <property type="match status" value="1"/>
</dbReference>
<gene>
    <name evidence="2" type="ORF">LSTR_LSTR004960</name>
</gene>
<dbReference type="OrthoDB" id="265717at2759"/>
<dbReference type="Gene3D" id="6.10.140.2220">
    <property type="match status" value="1"/>
</dbReference>
<dbReference type="SMR" id="A0A482XQ07"/>
<dbReference type="Proteomes" id="UP000291343">
    <property type="component" value="Unassembled WGS sequence"/>
</dbReference>
<accession>A0A482XQ07</accession>
<name>A0A482XQ07_LAOST</name>
<dbReference type="SUPFAM" id="SSF82199">
    <property type="entry name" value="SET domain"/>
    <property type="match status" value="1"/>
</dbReference>
<sequence length="518" mass="58537">MEFIHPKSTNNIIFINTNQSVGMTEAFKIERNETVGRYAVAKKDFKPGQVLFEERPVAVGPKSCSPLLCLGCYSRTDGSQLCPRCGWPVCSVDCANDKLHANAECRVFAAAAVKFQPEEDPRLPSPQLECITPLRVLLTKETDPERWKKEVSLMESHNEERKKNEYWKVEKVNVVDFLLKKCKLDGRFNDEEVHFVCGILEVNSFEVRTTYGVAIRGLYPNLAILSHNCVPNTTHSVISNENYRLIARATVDIKSGQEMFTTYTHTIAPTLTRREQLLSSKYFHCTCKRCSDPTELGTHSSSLKCTKCDNGVILSVSPLNAESEWKCTHCSFVVSADQVTRIFSTIQSDIDGLETMPNADSTIEMAEKLLRKYRSVLHPRHSFNTTLRHCLVQLYGRVPGYTFDDLPDILLEHKIELCERILEVANVIEPGYSRLRGLILYELHVPMMLFARARFEYGEINKETFCSKMDQVIKILEEATNILILEDPSTSEGAIGLMGQQSLEQLTSSLAVVKSSTD</sequence>
<dbReference type="Gene3D" id="2.170.270.10">
    <property type="entry name" value="SET domain"/>
    <property type="match status" value="1"/>
</dbReference>
<dbReference type="AlphaFoldDB" id="A0A482XQ07"/>
<dbReference type="PANTHER" id="PTHR46455">
    <property type="entry name" value="SET AND MYND DOMAIN CONTAINING, ARTHROPOD-SPECIFIC, MEMBER 4, ISOFORM A"/>
    <property type="match status" value="1"/>
</dbReference>
<dbReference type="EMBL" id="QKKF02004629">
    <property type="protein sequence ID" value="RZF47251.1"/>
    <property type="molecule type" value="Genomic_DNA"/>
</dbReference>
<organism evidence="2 3">
    <name type="scientific">Laodelphax striatellus</name>
    <name type="common">Small brown planthopper</name>
    <name type="synonym">Delphax striatella</name>
    <dbReference type="NCBI Taxonomy" id="195883"/>
    <lineage>
        <taxon>Eukaryota</taxon>
        <taxon>Metazoa</taxon>
        <taxon>Ecdysozoa</taxon>
        <taxon>Arthropoda</taxon>
        <taxon>Hexapoda</taxon>
        <taxon>Insecta</taxon>
        <taxon>Pterygota</taxon>
        <taxon>Neoptera</taxon>
        <taxon>Paraneoptera</taxon>
        <taxon>Hemiptera</taxon>
        <taxon>Auchenorrhyncha</taxon>
        <taxon>Fulgoroidea</taxon>
        <taxon>Delphacidae</taxon>
        <taxon>Criomorphinae</taxon>
        <taxon>Laodelphax</taxon>
    </lineage>
</organism>
<dbReference type="InterPro" id="IPR046341">
    <property type="entry name" value="SET_dom_sf"/>
</dbReference>
<evidence type="ECO:0000313" key="3">
    <source>
        <dbReference type="Proteomes" id="UP000291343"/>
    </source>
</evidence>
<proteinExistence type="predicted"/>
<dbReference type="GO" id="GO:0008757">
    <property type="term" value="F:S-adenosylmethionine-dependent methyltransferase activity"/>
    <property type="evidence" value="ECO:0007669"/>
    <property type="project" value="UniProtKB-ARBA"/>
</dbReference>
<dbReference type="Gene3D" id="1.10.220.160">
    <property type="match status" value="1"/>
</dbReference>
<dbReference type="InParanoid" id="A0A482XQ07"/>
<keyword evidence="3" id="KW-1185">Reference proteome</keyword>
<dbReference type="Pfam" id="PF00856">
    <property type="entry name" value="SET"/>
    <property type="match status" value="1"/>
</dbReference>
<dbReference type="PANTHER" id="PTHR46455:SF7">
    <property type="entry name" value="RE12806P"/>
    <property type="match status" value="1"/>
</dbReference>
<evidence type="ECO:0000259" key="1">
    <source>
        <dbReference type="PROSITE" id="PS50280"/>
    </source>
</evidence>
<reference evidence="2 3" key="1">
    <citation type="journal article" date="2017" name="Gigascience">
        <title>Genome sequence of the small brown planthopper, Laodelphax striatellus.</title>
        <authorList>
            <person name="Zhu J."/>
            <person name="Jiang F."/>
            <person name="Wang X."/>
            <person name="Yang P."/>
            <person name="Bao Y."/>
            <person name="Zhao W."/>
            <person name="Wang W."/>
            <person name="Lu H."/>
            <person name="Wang Q."/>
            <person name="Cui N."/>
            <person name="Li J."/>
            <person name="Chen X."/>
            <person name="Luo L."/>
            <person name="Yu J."/>
            <person name="Kang L."/>
            <person name="Cui F."/>
        </authorList>
    </citation>
    <scope>NUCLEOTIDE SEQUENCE [LARGE SCALE GENOMIC DNA]</scope>
    <source>
        <strain evidence="2">Lst14</strain>
    </source>
</reference>
<evidence type="ECO:0000313" key="2">
    <source>
        <dbReference type="EMBL" id="RZF47251.1"/>
    </source>
</evidence>
<dbReference type="InterPro" id="IPR053010">
    <property type="entry name" value="SET_SmydA-8"/>
</dbReference>
<dbReference type="STRING" id="195883.A0A482XQ07"/>
<dbReference type="GO" id="GO:0008170">
    <property type="term" value="F:N-methyltransferase activity"/>
    <property type="evidence" value="ECO:0007669"/>
    <property type="project" value="UniProtKB-ARBA"/>
</dbReference>
<feature type="domain" description="SET" evidence="1">
    <location>
        <begin position="27"/>
        <end position="264"/>
    </location>
</feature>
<comment type="caution">
    <text evidence="2">The sequence shown here is derived from an EMBL/GenBank/DDBJ whole genome shotgun (WGS) entry which is preliminary data.</text>
</comment>
<dbReference type="CDD" id="cd20071">
    <property type="entry name" value="SET_SMYD"/>
    <property type="match status" value="1"/>
</dbReference>
<protein>
    <recommendedName>
        <fullName evidence="1">SET domain-containing protein</fullName>
    </recommendedName>
</protein>